<dbReference type="Proteomes" id="UP000054144">
    <property type="component" value="Unassembled WGS sequence"/>
</dbReference>
<dbReference type="AlphaFoldDB" id="A0A0D6ZZS3"/>
<sequence>MDYLGSSHISKVTLILLEKQRQNREKRKELEQKVLYSKTCRLIAESQLEAGCQDDVNNEHYLNEEVPLLPRPECDIGPDCEDEGGCLTGSTNEHNFEGPDLYVKECTYGYSVLQKGDEDPAQSLIQLRLIVNTALDHLDARWQMKNVCPTRTPKSQWIRIYTWTWMVGQLLVESLVKMICSEELFKYAIAATKQMLDTYGEDQALRYNI</sequence>
<protein>
    <submittedName>
        <fullName evidence="1">Uncharacterized protein</fullName>
    </submittedName>
</protein>
<keyword evidence="2" id="KW-1185">Reference proteome</keyword>
<accession>A0A0D6ZZS3</accession>
<gene>
    <name evidence="1" type="ORF">FISHEDRAFT_62998</name>
</gene>
<dbReference type="EMBL" id="KN882147">
    <property type="protein sequence ID" value="KIY43010.1"/>
    <property type="molecule type" value="Genomic_DNA"/>
</dbReference>
<name>A0A0D6ZZS3_9AGAR</name>
<evidence type="ECO:0000313" key="2">
    <source>
        <dbReference type="Proteomes" id="UP000054144"/>
    </source>
</evidence>
<evidence type="ECO:0000313" key="1">
    <source>
        <dbReference type="EMBL" id="KIY43010.1"/>
    </source>
</evidence>
<proteinExistence type="predicted"/>
<reference evidence="1 2" key="1">
    <citation type="journal article" date="2015" name="Fungal Genet. Biol.">
        <title>Evolution of novel wood decay mechanisms in Agaricales revealed by the genome sequences of Fistulina hepatica and Cylindrobasidium torrendii.</title>
        <authorList>
            <person name="Floudas D."/>
            <person name="Held B.W."/>
            <person name="Riley R."/>
            <person name="Nagy L.G."/>
            <person name="Koehler G."/>
            <person name="Ransdell A.S."/>
            <person name="Younus H."/>
            <person name="Chow J."/>
            <person name="Chiniquy J."/>
            <person name="Lipzen A."/>
            <person name="Tritt A."/>
            <person name="Sun H."/>
            <person name="Haridas S."/>
            <person name="LaButti K."/>
            <person name="Ohm R.A."/>
            <person name="Kues U."/>
            <person name="Blanchette R.A."/>
            <person name="Grigoriev I.V."/>
            <person name="Minto R.E."/>
            <person name="Hibbett D.S."/>
        </authorList>
    </citation>
    <scope>NUCLEOTIDE SEQUENCE [LARGE SCALE GENOMIC DNA]</scope>
    <source>
        <strain evidence="1 2">ATCC 64428</strain>
    </source>
</reference>
<organism evidence="1 2">
    <name type="scientific">Fistulina hepatica ATCC 64428</name>
    <dbReference type="NCBI Taxonomy" id="1128425"/>
    <lineage>
        <taxon>Eukaryota</taxon>
        <taxon>Fungi</taxon>
        <taxon>Dikarya</taxon>
        <taxon>Basidiomycota</taxon>
        <taxon>Agaricomycotina</taxon>
        <taxon>Agaricomycetes</taxon>
        <taxon>Agaricomycetidae</taxon>
        <taxon>Agaricales</taxon>
        <taxon>Fistulinaceae</taxon>
        <taxon>Fistulina</taxon>
    </lineage>
</organism>